<dbReference type="PROSITE" id="PS51462">
    <property type="entry name" value="NUDIX"/>
    <property type="match status" value="1"/>
</dbReference>
<gene>
    <name evidence="4" type="ORF">H9786_12610</name>
</gene>
<dbReference type="AlphaFoldDB" id="A0A9D2RPX1"/>
<dbReference type="InterPro" id="IPR015797">
    <property type="entry name" value="NUDIX_hydrolase-like_dom_sf"/>
</dbReference>
<organism evidence="4 5">
    <name type="scientific">Candidatus Brachybacterium merdavium</name>
    <dbReference type="NCBI Taxonomy" id="2838513"/>
    <lineage>
        <taxon>Bacteria</taxon>
        <taxon>Bacillati</taxon>
        <taxon>Actinomycetota</taxon>
        <taxon>Actinomycetes</taxon>
        <taxon>Micrococcales</taxon>
        <taxon>Dermabacteraceae</taxon>
        <taxon>Brachybacterium</taxon>
    </lineage>
</organism>
<dbReference type="PANTHER" id="PTHR43046">
    <property type="entry name" value="GDP-MANNOSE MANNOSYL HYDROLASE"/>
    <property type="match status" value="1"/>
</dbReference>
<dbReference type="InterPro" id="IPR020084">
    <property type="entry name" value="NUDIX_hydrolase_CS"/>
</dbReference>
<feature type="domain" description="Nudix hydrolase" evidence="3">
    <location>
        <begin position="19"/>
        <end position="149"/>
    </location>
</feature>
<evidence type="ECO:0000259" key="3">
    <source>
        <dbReference type="PROSITE" id="PS51462"/>
    </source>
</evidence>
<comment type="caution">
    <text evidence="4">The sequence shown here is derived from an EMBL/GenBank/DDBJ whole genome shotgun (WGS) entry which is preliminary data.</text>
</comment>
<dbReference type="PROSITE" id="PS00893">
    <property type="entry name" value="NUDIX_BOX"/>
    <property type="match status" value="1"/>
</dbReference>
<keyword evidence="2" id="KW-0378">Hydrolase</keyword>
<dbReference type="EMBL" id="DWZH01000099">
    <property type="protein sequence ID" value="HJB11348.1"/>
    <property type="molecule type" value="Genomic_DNA"/>
</dbReference>
<dbReference type="CDD" id="cd18879">
    <property type="entry name" value="NUDIX_Hydrolase"/>
    <property type="match status" value="1"/>
</dbReference>
<name>A0A9D2RPX1_9MICO</name>
<evidence type="ECO:0000313" key="5">
    <source>
        <dbReference type="Proteomes" id="UP000823823"/>
    </source>
</evidence>
<dbReference type="InterPro" id="IPR000086">
    <property type="entry name" value="NUDIX_hydrolase_dom"/>
</dbReference>
<sequence>MSTPEFVLALREKIGQELLWMPGVTAFVLDPARTRLLAVRRRDNGAWTPVTGIIDPGEQPASAAAREVLEEAGVTCRVLRLVEVRALPPTTHANGDRAQYLDLCFLAEHTGGDPYPADDENSEARWFPLDRPPPLNERFSEQLELVLADRPEARFHR</sequence>
<reference evidence="4" key="2">
    <citation type="submission" date="2021-04" db="EMBL/GenBank/DDBJ databases">
        <authorList>
            <person name="Gilroy R."/>
        </authorList>
    </citation>
    <scope>NUCLEOTIDE SEQUENCE</scope>
    <source>
        <strain evidence="4">ChiHjej13B12-24818</strain>
    </source>
</reference>
<dbReference type="SUPFAM" id="SSF55811">
    <property type="entry name" value="Nudix"/>
    <property type="match status" value="1"/>
</dbReference>
<dbReference type="PANTHER" id="PTHR43046:SF16">
    <property type="entry name" value="ADP-RIBOSE PYROPHOSPHATASE YJHB-RELATED"/>
    <property type="match status" value="1"/>
</dbReference>
<proteinExistence type="predicted"/>
<comment type="cofactor">
    <cofactor evidence="1">
        <name>Mg(2+)</name>
        <dbReference type="ChEBI" id="CHEBI:18420"/>
    </cofactor>
</comment>
<dbReference type="Pfam" id="PF00293">
    <property type="entry name" value="NUDIX"/>
    <property type="match status" value="1"/>
</dbReference>
<evidence type="ECO:0000313" key="4">
    <source>
        <dbReference type="EMBL" id="HJB11348.1"/>
    </source>
</evidence>
<evidence type="ECO:0000256" key="1">
    <source>
        <dbReference type="ARBA" id="ARBA00001946"/>
    </source>
</evidence>
<accession>A0A9D2RPX1</accession>
<dbReference type="GO" id="GO:0016787">
    <property type="term" value="F:hydrolase activity"/>
    <property type="evidence" value="ECO:0007669"/>
    <property type="project" value="UniProtKB-KW"/>
</dbReference>
<evidence type="ECO:0000256" key="2">
    <source>
        <dbReference type="ARBA" id="ARBA00022801"/>
    </source>
</evidence>
<protein>
    <submittedName>
        <fullName evidence="4">NUDIX domain-containing protein</fullName>
    </submittedName>
</protein>
<reference evidence="4" key="1">
    <citation type="journal article" date="2021" name="PeerJ">
        <title>Extensive microbial diversity within the chicken gut microbiome revealed by metagenomics and culture.</title>
        <authorList>
            <person name="Gilroy R."/>
            <person name="Ravi A."/>
            <person name="Getino M."/>
            <person name="Pursley I."/>
            <person name="Horton D.L."/>
            <person name="Alikhan N.F."/>
            <person name="Baker D."/>
            <person name="Gharbi K."/>
            <person name="Hall N."/>
            <person name="Watson M."/>
            <person name="Adriaenssens E.M."/>
            <person name="Foster-Nyarko E."/>
            <person name="Jarju S."/>
            <person name="Secka A."/>
            <person name="Antonio M."/>
            <person name="Oren A."/>
            <person name="Chaudhuri R.R."/>
            <person name="La Ragione R."/>
            <person name="Hildebrand F."/>
            <person name="Pallen M.J."/>
        </authorList>
    </citation>
    <scope>NUCLEOTIDE SEQUENCE</scope>
    <source>
        <strain evidence="4">ChiHjej13B12-24818</strain>
    </source>
</reference>
<dbReference type="Proteomes" id="UP000823823">
    <property type="component" value="Unassembled WGS sequence"/>
</dbReference>
<dbReference type="Gene3D" id="3.90.79.10">
    <property type="entry name" value="Nucleoside Triphosphate Pyrophosphohydrolase"/>
    <property type="match status" value="1"/>
</dbReference>